<organism evidence="1 2">
    <name type="scientific">Gigaspora margarita</name>
    <dbReference type="NCBI Taxonomy" id="4874"/>
    <lineage>
        <taxon>Eukaryota</taxon>
        <taxon>Fungi</taxon>
        <taxon>Fungi incertae sedis</taxon>
        <taxon>Mucoromycota</taxon>
        <taxon>Glomeromycotina</taxon>
        <taxon>Glomeromycetes</taxon>
        <taxon>Diversisporales</taxon>
        <taxon>Gigasporaceae</taxon>
        <taxon>Gigaspora</taxon>
    </lineage>
</organism>
<comment type="caution">
    <text evidence="1">The sequence shown here is derived from an EMBL/GenBank/DDBJ whole genome shotgun (WGS) entry which is preliminary data.</text>
</comment>
<dbReference type="EMBL" id="CAJVQB010150481">
    <property type="protein sequence ID" value="CAG8855551.1"/>
    <property type="molecule type" value="Genomic_DNA"/>
</dbReference>
<evidence type="ECO:0000313" key="1">
    <source>
        <dbReference type="EMBL" id="CAG8855551.1"/>
    </source>
</evidence>
<keyword evidence="2" id="KW-1185">Reference proteome</keyword>
<proteinExistence type="predicted"/>
<reference evidence="1 2" key="1">
    <citation type="submission" date="2021-06" db="EMBL/GenBank/DDBJ databases">
        <authorList>
            <person name="Kallberg Y."/>
            <person name="Tangrot J."/>
            <person name="Rosling A."/>
        </authorList>
    </citation>
    <scope>NUCLEOTIDE SEQUENCE [LARGE SCALE GENOMIC DNA]</scope>
    <source>
        <strain evidence="1 2">120-4 pot B 10/14</strain>
    </source>
</reference>
<dbReference type="Proteomes" id="UP000789901">
    <property type="component" value="Unassembled WGS sequence"/>
</dbReference>
<gene>
    <name evidence="1" type="ORF">GMARGA_LOCUS44372</name>
</gene>
<feature type="non-terminal residue" evidence="1">
    <location>
        <position position="48"/>
    </location>
</feature>
<name>A0ABN7XMI3_GIGMA</name>
<feature type="non-terminal residue" evidence="1">
    <location>
        <position position="1"/>
    </location>
</feature>
<evidence type="ECO:0000313" key="2">
    <source>
        <dbReference type="Proteomes" id="UP000789901"/>
    </source>
</evidence>
<protein>
    <submittedName>
        <fullName evidence="1">7724_t:CDS:1</fullName>
    </submittedName>
</protein>
<sequence>NKFNPKETITTTTELNAWDVCFPYDFSSTTISVFDFFSSKHGPSLCNS</sequence>
<accession>A0ABN7XMI3</accession>